<sequence length="189" mass="21164">MHAKRPSPLGPYAPARHRGIRPDPAPPSIECGRANRGARITPRSETTGTPRGNTPLLEHLHPQVIGTPCHGDMSFPDELFEGKNSRKRKRSGLSEHRSSPRVLSSLSLYSFPILNHPLMYFNSFFLPSIFIQCAVIIREGPYLWLVRSPGPTREACEIELVNGIWSENNECPRGRDHVDGKVLLDDSPR</sequence>
<dbReference type="EMBL" id="JABXBU010001863">
    <property type="protein sequence ID" value="KAF8782643.1"/>
    <property type="molecule type" value="Genomic_DNA"/>
</dbReference>
<protein>
    <submittedName>
        <fullName evidence="2">Uncharacterized protein</fullName>
    </submittedName>
</protein>
<proteinExistence type="predicted"/>
<comment type="caution">
    <text evidence="2">The sequence shown here is derived from an EMBL/GenBank/DDBJ whole genome shotgun (WGS) entry which is preliminary data.</text>
</comment>
<organism evidence="2 3">
    <name type="scientific">Argiope bruennichi</name>
    <name type="common">Wasp spider</name>
    <name type="synonym">Aranea bruennichi</name>
    <dbReference type="NCBI Taxonomy" id="94029"/>
    <lineage>
        <taxon>Eukaryota</taxon>
        <taxon>Metazoa</taxon>
        <taxon>Ecdysozoa</taxon>
        <taxon>Arthropoda</taxon>
        <taxon>Chelicerata</taxon>
        <taxon>Arachnida</taxon>
        <taxon>Araneae</taxon>
        <taxon>Araneomorphae</taxon>
        <taxon>Entelegynae</taxon>
        <taxon>Araneoidea</taxon>
        <taxon>Araneidae</taxon>
        <taxon>Argiope</taxon>
    </lineage>
</organism>
<evidence type="ECO:0000256" key="1">
    <source>
        <dbReference type="SAM" id="MobiDB-lite"/>
    </source>
</evidence>
<dbReference type="Proteomes" id="UP000807504">
    <property type="component" value="Unassembled WGS sequence"/>
</dbReference>
<reference evidence="2" key="1">
    <citation type="journal article" date="2020" name="bioRxiv">
        <title>Chromosome-level reference genome of the European wasp spider Argiope bruennichi: a resource for studies on range expansion and evolutionary adaptation.</title>
        <authorList>
            <person name="Sheffer M.M."/>
            <person name="Hoppe A."/>
            <person name="Krehenwinkel H."/>
            <person name="Uhl G."/>
            <person name="Kuss A.W."/>
            <person name="Jensen L."/>
            <person name="Jensen C."/>
            <person name="Gillespie R.G."/>
            <person name="Hoff K.J."/>
            <person name="Prost S."/>
        </authorList>
    </citation>
    <scope>NUCLEOTIDE SEQUENCE</scope>
</reference>
<gene>
    <name evidence="2" type="ORF">HNY73_012907</name>
</gene>
<feature type="region of interest" description="Disordered" evidence="1">
    <location>
        <begin position="1"/>
        <end position="57"/>
    </location>
</feature>
<evidence type="ECO:0000313" key="2">
    <source>
        <dbReference type="EMBL" id="KAF8782643.1"/>
    </source>
</evidence>
<reference evidence="2" key="2">
    <citation type="submission" date="2020-06" db="EMBL/GenBank/DDBJ databases">
        <authorList>
            <person name="Sheffer M."/>
        </authorList>
    </citation>
    <scope>NUCLEOTIDE SEQUENCE</scope>
</reference>
<dbReference type="AlphaFoldDB" id="A0A8T0EWD8"/>
<feature type="compositionally biased region" description="Polar residues" evidence="1">
    <location>
        <begin position="43"/>
        <end position="52"/>
    </location>
</feature>
<evidence type="ECO:0000313" key="3">
    <source>
        <dbReference type="Proteomes" id="UP000807504"/>
    </source>
</evidence>
<keyword evidence="3" id="KW-1185">Reference proteome</keyword>
<accession>A0A8T0EWD8</accession>
<name>A0A8T0EWD8_ARGBR</name>